<dbReference type="GO" id="GO:0044550">
    <property type="term" value="P:secondary metabolite biosynthetic process"/>
    <property type="evidence" value="ECO:0007669"/>
    <property type="project" value="TreeGrafter"/>
</dbReference>
<protein>
    <submittedName>
        <fullName evidence="5">Salicylate hydroxylase</fullName>
    </submittedName>
</protein>
<accession>A0A9W9A2L2</accession>
<evidence type="ECO:0000259" key="4">
    <source>
        <dbReference type="Pfam" id="PF01494"/>
    </source>
</evidence>
<reference evidence="5" key="2">
    <citation type="journal article" date="2023" name="Proc. Natl. Acad. Sci. U.S.A.">
        <title>A global phylogenomic analysis of the shiitake genus Lentinula.</title>
        <authorList>
            <person name="Sierra-Patev S."/>
            <person name="Min B."/>
            <person name="Naranjo-Ortiz M."/>
            <person name="Looney B."/>
            <person name="Konkel Z."/>
            <person name="Slot J.C."/>
            <person name="Sakamoto Y."/>
            <person name="Steenwyk J.L."/>
            <person name="Rokas A."/>
            <person name="Carro J."/>
            <person name="Camarero S."/>
            <person name="Ferreira P."/>
            <person name="Molpeceres G."/>
            <person name="Ruiz-Duenas F.J."/>
            <person name="Serrano A."/>
            <person name="Henrissat B."/>
            <person name="Drula E."/>
            <person name="Hughes K.W."/>
            <person name="Mata J.L."/>
            <person name="Ishikawa N.K."/>
            <person name="Vargas-Isla R."/>
            <person name="Ushijima S."/>
            <person name="Smith C.A."/>
            <person name="Donoghue J."/>
            <person name="Ahrendt S."/>
            <person name="Andreopoulos W."/>
            <person name="He G."/>
            <person name="LaButti K."/>
            <person name="Lipzen A."/>
            <person name="Ng V."/>
            <person name="Riley R."/>
            <person name="Sandor L."/>
            <person name="Barry K."/>
            <person name="Martinez A.T."/>
            <person name="Xiao Y."/>
            <person name="Gibbons J.G."/>
            <person name="Terashima K."/>
            <person name="Grigoriev I.V."/>
            <person name="Hibbett D."/>
        </authorList>
    </citation>
    <scope>NUCLEOTIDE SEQUENCE</scope>
    <source>
        <strain evidence="5">Sp2 HRB7682 ss15</strain>
    </source>
</reference>
<sequence length="419" mass="46333">MSYSKDFTVAICGGGLCGLACAVALSRAGISVIVFEASSFSQEAGAGVGLGPNAVRALKGLGIFDAILARSDQPEPIPRLFGFVSAKDPHDFIFSYETKCEDPVALAIYRPAFLDAVVELLDPSIIQFRKRCTSIDVSKNGRHVMHFADSTTHETDLIIGADGVRSVARRFVIGELAKDPLIYPNTAAYRGLVPTEDLRRAGVQTELTGRPLCFVGLDKHMICFPIKGATVINIVVFLSDYDKPPQSELPYPWVESVSQEELKEHCKDWGHDPKIILDHLKNPSKWSIHALDPLKNYVRDKVVLVGDASHAMLPHLGAGAGQGFEDVFALIQLLTHPRTEKSNLSNVLARYNDVRPPRANDVLRASARAGRLYDSFRSPEQDKTRLQTELSGIWEDVWSYDLHKDVTTSFETLHRLHVF</sequence>
<dbReference type="PRINTS" id="PR00420">
    <property type="entry name" value="RNGMNOXGNASE"/>
</dbReference>
<dbReference type="AlphaFoldDB" id="A0A9W9A2L2"/>
<organism evidence="5 6">
    <name type="scientific">Lentinula lateritia</name>
    <dbReference type="NCBI Taxonomy" id="40482"/>
    <lineage>
        <taxon>Eukaryota</taxon>
        <taxon>Fungi</taxon>
        <taxon>Dikarya</taxon>
        <taxon>Basidiomycota</taxon>
        <taxon>Agaricomycotina</taxon>
        <taxon>Agaricomycetes</taxon>
        <taxon>Agaricomycetidae</taxon>
        <taxon>Agaricales</taxon>
        <taxon>Marasmiineae</taxon>
        <taxon>Omphalotaceae</taxon>
        <taxon>Lentinula</taxon>
    </lineage>
</organism>
<evidence type="ECO:0000313" key="5">
    <source>
        <dbReference type="EMBL" id="KAJ4472547.1"/>
    </source>
</evidence>
<keyword evidence="1" id="KW-0285">Flavoprotein</keyword>
<keyword evidence="2" id="KW-0274">FAD</keyword>
<dbReference type="GO" id="GO:0016491">
    <property type="term" value="F:oxidoreductase activity"/>
    <property type="evidence" value="ECO:0007669"/>
    <property type="project" value="UniProtKB-KW"/>
</dbReference>
<evidence type="ECO:0000313" key="6">
    <source>
        <dbReference type="Proteomes" id="UP001150238"/>
    </source>
</evidence>
<dbReference type="InterPro" id="IPR002938">
    <property type="entry name" value="FAD-bd"/>
</dbReference>
<evidence type="ECO:0000256" key="3">
    <source>
        <dbReference type="ARBA" id="ARBA00023002"/>
    </source>
</evidence>
<dbReference type="SUPFAM" id="SSF54373">
    <property type="entry name" value="FAD-linked reductases, C-terminal domain"/>
    <property type="match status" value="1"/>
</dbReference>
<name>A0A9W9A2L2_9AGAR</name>
<dbReference type="PANTHER" id="PTHR46720:SF3">
    <property type="entry name" value="FAD-BINDING DOMAIN-CONTAINING PROTEIN-RELATED"/>
    <property type="match status" value="1"/>
</dbReference>
<dbReference type="Gene3D" id="3.50.50.60">
    <property type="entry name" value="FAD/NAD(P)-binding domain"/>
    <property type="match status" value="1"/>
</dbReference>
<dbReference type="PANTHER" id="PTHR46720">
    <property type="entry name" value="HYDROXYLASE, PUTATIVE (AFU_ORTHOLOGUE AFUA_3G01460)-RELATED"/>
    <property type="match status" value="1"/>
</dbReference>
<dbReference type="Proteomes" id="UP001150238">
    <property type="component" value="Unassembled WGS sequence"/>
</dbReference>
<comment type="caution">
    <text evidence="5">The sequence shown here is derived from an EMBL/GenBank/DDBJ whole genome shotgun (WGS) entry which is preliminary data.</text>
</comment>
<proteinExistence type="predicted"/>
<keyword evidence="3" id="KW-0560">Oxidoreductase</keyword>
<dbReference type="EMBL" id="JANVFS010000027">
    <property type="protein sequence ID" value="KAJ4472547.1"/>
    <property type="molecule type" value="Genomic_DNA"/>
</dbReference>
<reference evidence="5" key="1">
    <citation type="submission" date="2022-08" db="EMBL/GenBank/DDBJ databases">
        <authorList>
            <consortium name="DOE Joint Genome Institute"/>
            <person name="Min B."/>
            <person name="Riley R."/>
            <person name="Sierra-Patev S."/>
            <person name="Naranjo-Ortiz M."/>
            <person name="Looney B."/>
            <person name="Konkel Z."/>
            <person name="Slot J.C."/>
            <person name="Sakamoto Y."/>
            <person name="Steenwyk J.L."/>
            <person name="Rokas A."/>
            <person name="Carro J."/>
            <person name="Camarero S."/>
            <person name="Ferreira P."/>
            <person name="Molpeceres G."/>
            <person name="Ruiz-Duenas F.J."/>
            <person name="Serrano A."/>
            <person name="Henrissat B."/>
            <person name="Drula E."/>
            <person name="Hughes K.W."/>
            <person name="Mata J.L."/>
            <person name="Ishikawa N.K."/>
            <person name="Vargas-Isla R."/>
            <person name="Ushijima S."/>
            <person name="Smith C.A."/>
            <person name="Ahrendt S."/>
            <person name="Andreopoulos W."/>
            <person name="He G."/>
            <person name="Labutti K."/>
            <person name="Lipzen A."/>
            <person name="Ng V."/>
            <person name="Sandor L."/>
            <person name="Barry K."/>
            <person name="Martinez A.T."/>
            <person name="Xiao Y."/>
            <person name="Gibbons J.G."/>
            <person name="Terashima K."/>
            <person name="Hibbett D.S."/>
            <person name="Grigoriev I.V."/>
        </authorList>
    </citation>
    <scope>NUCLEOTIDE SEQUENCE</scope>
    <source>
        <strain evidence="5">Sp2 HRB7682 ss15</strain>
    </source>
</reference>
<evidence type="ECO:0000256" key="2">
    <source>
        <dbReference type="ARBA" id="ARBA00022827"/>
    </source>
</evidence>
<gene>
    <name evidence="5" type="ORF">C8J55DRAFT_520344</name>
</gene>
<dbReference type="GO" id="GO:0071949">
    <property type="term" value="F:FAD binding"/>
    <property type="evidence" value="ECO:0007669"/>
    <property type="project" value="InterPro"/>
</dbReference>
<dbReference type="InterPro" id="IPR051104">
    <property type="entry name" value="FAD_monoxygenase"/>
</dbReference>
<dbReference type="InterPro" id="IPR036188">
    <property type="entry name" value="FAD/NAD-bd_sf"/>
</dbReference>
<evidence type="ECO:0000256" key="1">
    <source>
        <dbReference type="ARBA" id="ARBA00022630"/>
    </source>
</evidence>
<dbReference type="Pfam" id="PF01494">
    <property type="entry name" value="FAD_binding_3"/>
    <property type="match status" value="1"/>
</dbReference>
<dbReference type="SUPFAM" id="SSF51905">
    <property type="entry name" value="FAD/NAD(P)-binding domain"/>
    <property type="match status" value="1"/>
</dbReference>
<feature type="domain" description="FAD-binding" evidence="4">
    <location>
        <begin position="7"/>
        <end position="365"/>
    </location>
</feature>